<reference evidence="2" key="1">
    <citation type="submission" date="2021-06" db="EMBL/GenBank/DDBJ databases">
        <title>Sequencing of actinobacteria type strains.</title>
        <authorList>
            <person name="Nguyen G.-S."/>
            <person name="Wentzel A."/>
        </authorList>
    </citation>
    <scope>NUCLEOTIDE SEQUENCE</scope>
    <source>
        <strain evidence="2">P38-E01</strain>
    </source>
</reference>
<dbReference type="Proteomes" id="UP000694501">
    <property type="component" value="Unassembled WGS sequence"/>
</dbReference>
<dbReference type="AlphaFoldDB" id="A0A949JAF0"/>
<feature type="region of interest" description="Disordered" evidence="1">
    <location>
        <begin position="286"/>
        <end position="305"/>
    </location>
</feature>
<protein>
    <recommendedName>
        <fullName evidence="4">Protein phosphatase 2C-like protein</fullName>
    </recommendedName>
</protein>
<evidence type="ECO:0000313" key="2">
    <source>
        <dbReference type="EMBL" id="MBU7596453.1"/>
    </source>
</evidence>
<comment type="caution">
    <text evidence="2">The sequence shown here is derived from an EMBL/GenBank/DDBJ whole genome shotgun (WGS) entry which is preliminary data.</text>
</comment>
<gene>
    <name evidence="2" type="ORF">JGS22_002060</name>
</gene>
<organism evidence="2 3">
    <name type="scientific">Streptomyces tardus</name>
    <dbReference type="NCBI Taxonomy" id="2780544"/>
    <lineage>
        <taxon>Bacteria</taxon>
        <taxon>Bacillati</taxon>
        <taxon>Actinomycetota</taxon>
        <taxon>Actinomycetes</taxon>
        <taxon>Kitasatosporales</taxon>
        <taxon>Streptomycetaceae</taxon>
        <taxon>Streptomyces</taxon>
    </lineage>
</organism>
<proteinExistence type="predicted"/>
<feature type="compositionally biased region" description="Low complexity" evidence="1">
    <location>
        <begin position="134"/>
        <end position="155"/>
    </location>
</feature>
<keyword evidence="3" id="KW-1185">Reference proteome</keyword>
<dbReference type="RefSeq" id="WP_211040716.1">
    <property type="nucleotide sequence ID" value="NZ_JAELVF020000001.1"/>
</dbReference>
<evidence type="ECO:0008006" key="4">
    <source>
        <dbReference type="Google" id="ProtNLM"/>
    </source>
</evidence>
<evidence type="ECO:0000313" key="3">
    <source>
        <dbReference type="Proteomes" id="UP000694501"/>
    </source>
</evidence>
<dbReference type="EMBL" id="JAELVF020000001">
    <property type="protein sequence ID" value="MBU7596453.1"/>
    <property type="molecule type" value="Genomic_DNA"/>
</dbReference>
<sequence length="312" mass="32801">MRMELATEPGLPHAASEDYAAMAAPASGLGGALVLLDGVTPPTAPDGCIHGVPWFVANLGGALLELTVSRRDLTLPQCLADAISRTAEVHRETCDLSHQRTPQATVVLVRWGADARPPVARREPVTAPVPPPDATVGSDPAAGAAASPGHGPEPAAEGAAGLLEYLVLSDSVLLLESFGGRVSAVREASLDEVRRRARSRPRAERAAYIESLRNAEDGFHTAAADPAVVSRAVTGSLPFDRVRSLLALTDGASRWTEVFERGDWGELLARVRAAGPGALLEEVRTAERADPLGERHPRGKAHDDATAVYLAR</sequence>
<accession>A0A949JAF0</accession>
<feature type="region of interest" description="Disordered" evidence="1">
    <location>
        <begin position="119"/>
        <end position="155"/>
    </location>
</feature>
<name>A0A949JAF0_9ACTN</name>
<evidence type="ECO:0000256" key="1">
    <source>
        <dbReference type="SAM" id="MobiDB-lite"/>
    </source>
</evidence>